<sequence>MPMFTAQAMLRTAAKLKLIELPAVLPILIRPVPDIIVDKCDLSHVLYSGLTRAIVDGHFYTKNKGFQSIRTRPPAC</sequence>
<comment type="caution">
    <text evidence="1">The sequence shown here is derived from an EMBL/GenBank/DDBJ whole genome shotgun (WGS) entry which is preliminary data.</text>
</comment>
<accession>A0A2T6ZEX0</accession>
<name>A0A2T6ZEX0_TUBBO</name>
<dbReference type="Proteomes" id="UP000244722">
    <property type="component" value="Unassembled WGS sequence"/>
</dbReference>
<reference evidence="1 2" key="1">
    <citation type="submission" date="2017-04" db="EMBL/GenBank/DDBJ databases">
        <title>Draft genome sequence of Tuber borchii Vittad., a whitish edible truffle.</title>
        <authorList>
            <consortium name="DOE Joint Genome Institute"/>
            <person name="Murat C."/>
            <person name="Kuo A."/>
            <person name="Barry K.W."/>
            <person name="Clum A."/>
            <person name="Dockter R.B."/>
            <person name="Fauchery L."/>
            <person name="Iotti M."/>
            <person name="Kohler A."/>
            <person name="Labutti K."/>
            <person name="Lindquist E.A."/>
            <person name="Lipzen A."/>
            <person name="Ohm R.A."/>
            <person name="Wang M."/>
            <person name="Grigoriev I.V."/>
            <person name="Zambonelli A."/>
            <person name="Martin F.M."/>
        </authorList>
    </citation>
    <scope>NUCLEOTIDE SEQUENCE [LARGE SCALE GENOMIC DNA]</scope>
    <source>
        <strain evidence="1 2">Tbo3840</strain>
    </source>
</reference>
<organism evidence="1 2">
    <name type="scientific">Tuber borchii</name>
    <name type="common">White truffle</name>
    <dbReference type="NCBI Taxonomy" id="42251"/>
    <lineage>
        <taxon>Eukaryota</taxon>
        <taxon>Fungi</taxon>
        <taxon>Dikarya</taxon>
        <taxon>Ascomycota</taxon>
        <taxon>Pezizomycotina</taxon>
        <taxon>Pezizomycetes</taxon>
        <taxon>Pezizales</taxon>
        <taxon>Tuberaceae</taxon>
        <taxon>Tuber</taxon>
    </lineage>
</organism>
<keyword evidence="2" id="KW-1185">Reference proteome</keyword>
<protein>
    <submittedName>
        <fullName evidence="1">Uncharacterized protein</fullName>
    </submittedName>
</protein>
<dbReference type="AlphaFoldDB" id="A0A2T6ZEX0"/>
<evidence type="ECO:0000313" key="1">
    <source>
        <dbReference type="EMBL" id="PUU74048.1"/>
    </source>
</evidence>
<gene>
    <name evidence="1" type="ORF">B9Z19DRAFT_489612</name>
</gene>
<proteinExistence type="predicted"/>
<dbReference type="EMBL" id="NESQ01000326">
    <property type="protein sequence ID" value="PUU74048.1"/>
    <property type="molecule type" value="Genomic_DNA"/>
</dbReference>
<evidence type="ECO:0000313" key="2">
    <source>
        <dbReference type="Proteomes" id="UP000244722"/>
    </source>
</evidence>